<sequence length="223" mass="24227">MGVLVPSARGEFGCLGVRQEGDRAGPAECARRAFRYQWPATGQPATLCPRRGRATRLFARVGIGSYSVQPRHLGALAVAEQRTDLDECPPPTRFSEKILRAIPPGDSACCSSCSRGTTPFQLLTLVLPRTRAFCSSSPASLRDPARVDSFEVPARAPAANEYCPRPRGRAMPDPAFGYDDRFAAPKPRKKRRNRPAREQPAPAALLARSAAELAASDWLRNAV</sequence>
<dbReference type="AlphaFoldDB" id="M2QVH8"/>
<evidence type="ECO:0000256" key="1">
    <source>
        <dbReference type="SAM" id="MobiDB-lite"/>
    </source>
</evidence>
<accession>M2QVH8</accession>
<evidence type="ECO:0000313" key="2">
    <source>
        <dbReference type="EMBL" id="EMD30521.1"/>
    </source>
</evidence>
<name>M2QVH8_CERS8</name>
<feature type="non-terminal residue" evidence="2">
    <location>
        <position position="1"/>
    </location>
</feature>
<proteinExistence type="predicted"/>
<feature type="region of interest" description="Disordered" evidence="1">
    <location>
        <begin position="161"/>
        <end position="205"/>
    </location>
</feature>
<protein>
    <submittedName>
        <fullName evidence="2">Uncharacterized protein</fullName>
    </submittedName>
</protein>
<dbReference type="EMBL" id="KB446050">
    <property type="protein sequence ID" value="EMD30521.1"/>
    <property type="molecule type" value="Genomic_DNA"/>
</dbReference>
<dbReference type="HOGENOM" id="CLU_1242685_0_0_1"/>
<evidence type="ECO:0000313" key="3">
    <source>
        <dbReference type="Proteomes" id="UP000016930"/>
    </source>
</evidence>
<gene>
    <name evidence="2" type="ORF">CERSUDRAFT_101275</name>
</gene>
<dbReference type="Proteomes" id="UP000016930">
    <property type="component" value="Unassembled WGS sequence"/>
</dbReference>
<keyword evidence="3" id="KW-1185">Reference proteome</keyword>
<organism evidence="2 3">
    <name type="scientific">Ceriporiopsis subvermispora (strain B)</name>
    <name type="common">White-rot fungus</name>
    <name type="synonym">Gelatoporia subvermispora</name>
    <dbReference type="NCBI Taxonomy" id="914234"/>
    <lineage>
        <taxon>Eukaryota</taxon>
        <taxon>Fungi</taxon>
        <taxon>Dikarya</taxon>
        <taxon>Basidiomycota</taxon>
        <taxon>Agaricomycotina</taxon>
        <taxon>Agaricomycetes</taxon>
        <taxon>Polyporales</taxon>
        <taxon>Gelatoporiaceae</taxon>
        <taxon>Gelatoporia</taxon>
    </lineage>
</organism>
<reference evidence="2 3" key="1">
    <citation type="journal article" date="2012" name="Proc. Natl. Acad. Sci. U.S.A.">
        <title>Comparative genomics of Ceriporiopsis subvermispora and Phanerochaete chrysosporium provide insight into selective ligninolysis.</title>
        <authorList>
            <person name="Fernandez-Fueyo E."/>
            <person name="Ruiz-Duenas F.J."/>
            <person name="Ferreira P."/>
            <person name="Floudas D."/>
            <person name="Hibbett D.S."/>
            <person name="Canessa P."/>
            <person name="Larrondo L.F."/>
            <person name="James T.Y."/>
            <person name="Seelenfreund D."/>
            <person name="Lobos S."/>
            <person name="Polanco R."/>
            <person name="Tello M."/>
            <person name="Honda Y."/>
            <person name="Watanabe T."/>
            <person name="Watanabe T."/>
            <person name="Ryu J.S."/>
            <person name="Kubicek C.P."/>
            <person name="Schmoll M."/>
            <person name="Gaskell J."/>
            <person name="Hammel K.E."/>
            <person name="St John F.J."/>
            <person name="Vanden Wymelenberg A."/>
            <person name="Sabat G."/>
            <person name="Splinter BonDurant S."/>
            <person name="Syed K."/>
            <person name="Yadav J.S."/>
            <person name="Doddapaneni H."/>
            <person name="Subramanian V."/>
            <person name="Lavin J.L."/>
            <person name="Oguiza J.A."/>
            <person name="Perez G."/>
            <person name="Pisabarro A.G."/>
            <person name="Ramirez L."/>
            <person name="Santoyo F."/>
            <person name="Master E."/>
            <person name="Coutinho P.M."/>
            <person name="Henrissat B."/>
            <person name="Lombard V."/>
            <person name="Magnuson J.K."/>
            <person name="Kuees U."/>
            <person name="Hori C."/>
            <person name="Igarashi K."/>
            <person name="Samejima M."/>
            <person name="Held B.W."/>
            <person name="Barry K.W."/>
            <person name="LaButti K.M."/>
            <person name="Lapidus A."/>
            <person name="Lindquist E.A."/>
            <person name="Lucas S.M."/>
            <person name="Riley R."/>
            <person name="Salamov A.A."/>
            <person name="Hoffmeister D."/>
            <person name="Schwenk D."/>
            <person name="Hadar Y."/>
            <person name="Yarden O."/>
            <person name="de Vries R.P."/>
            <person name="Wiebenga A."/>
            <person name="Stenlid J."/>
            <person name="Eastwood D."/>
            <person name="Grigoriev I.V."/>
            <person name="Berka R.M."/>
            <person name="Blanchette R.A."/>
            <person name="Kersten P."/>
            <person name="Martinez A.T."/>
            <person name="Vicuna R."/>
            <person name="Cullen D."/>
        </authorList>
    </citation>
    <scope>NUCLEOTIDE SEQUENCE [LARGE SCALE GENOMIC DNA]</scope>
    <source>
        <strain evidence="2 3">B</strain>
    </source>
</reference>